<dbReference type="EMBL" id="BMAV01006363">
    <property type="protein sequence ID" value="GFY48256.1"/>
    <property type="molecule type" value="Genomic_DNA"/>
</dbReference>
<name>A0A8X7BX29_9ARAC</name>
<dbReference type="Proteomes" id="UP000886998">
    <property type="component" value="Unassembled WGS sequence"/>
</dbReference>
<feature type="region of interest" description="Disordered" evidence="1">
    <location>
        <begin position="1"/>
        <end position="35"/>
    </location>
</feature>
<sequence>MEAMVEDIKPQPTATINSPDIMKDTNDTGDTRSDGEHKLRFVKNVPSGSSRSWTPIKKGVRTLTFEGSADIGFRSLEFIQASIWHNKVDNSSSSEYWFYMP</sequence>
<protein>
    <submittedName>
        <fullName evidence="2">Uncharacterized protein</fullName>
    </submittedName>
</protein>
<keyword evidence="3" id="KW-1185">Reference proteome</keyword>
<dbReference type="OrthoDB" id="7469650at2759"/>
<gene>
    <name evidence="2" type="ORF">TNIN_467131</name>
</gene>
<accession>A0A8X7BX29</accession>
<comment type="caution">
    <text evidence="2">The sequence shown here is derived from an EMBL/GenBank/DDBJ whole genome shotgun (WGS) entry which is preliminary data.</text>
</comment>
<organism evidence="2 3">
    <name type="scientific">Trichonephila inaurata madagascariensis</name>
    <dbReference type="NCBI Taxonomy" id="2747483"/>
    <lineage>
        <taxon>Eukaryota</taxon>
        <taxon>Metazoa</taxon>
        <taxon>Ecdysozoa</taxon>
        <taxon>Arthropoda</taxon>
        <taxon>Chelicerata</taxon>
        <taxon>Arachnida</taxon>
        <taxon>Araneae</taxon>
        <taxon>Araneomorphae</taxon>
        <taxon>Entelegynae</taxon>
        <taxon>Araneoidea</taxon>
        <taxon>Nephilidae</taxon>
        <taxon>Trichonephila</taxon>
        <taxon>Trichonephila inaurata</taxon>
    </lineage>
</organism>
<dbReference type="AlphaFoldDB" id="A0A8X7BX29"/>
<proteinExistence type="predicted"/>
<evidence type="ECO:0000313" key="2">
    <source>
        <dbReference type="EMBL" id="GFY48256.1"/>
    </source>
</evidence>
<feature type="compositionally biased region" description="Basic and acidic residues" evidence="1">
    <location>
        <begin position="21"/>
        <end position="35"/>
    </location>
</feature>
<evidence type="ECO:0000256" key="1">
    <source>
        <dbReference type="SAM" id="MobiDB-lite"/>
    </source>
</evidence>
<evidence type="ECO:0000313" key="3">
    <source>
        <dbReference type="Proteomes" id="UP000886998"/>
    </source>
</evidence>
<reference evidence="2" key="1">
    <citation type="submission" date="2020-08" db="EMBL/GenBank/DDBJ databases">
        <title>Multicomponent nature underlies the extraordinary mechanical properties of spider dragline silk.</title>
        <authorList>
            <person name="Kono N."/>
            <person name="Nakamura H."/>
            <person name="Mori M."/>
            <person name="Yoshida Y."/>
            <person name="Ohtoshi R."/>
            <person name="Malay A.D."/>
            <person name="Moran D.A.P."/>
            <person name="Tomita M."/>
            <person name="Numata K."/>
            <person name="Arakawa K."/>
        </authorList>
    </citation>
    <scope>NUCLEOTIDE SEQUENCE</scope>
</reference>